<accession>A0ABQ1YJC4</accession>
<keyword evidence="3" id="KW-1185">Reference proteome</keyword>
<feature type="domain" description="ThuA-like" evidence="1">
    <location>
        <begin position="36"/>
        <end position="208"/>
    </location>
</feature>
<dbReference type="Proteomes" id="UP000659344">
    <property type="component" value="Unassembled WGS sequence"/>
</dbReference>
<protein>
    <recommendedName>
        <fullName evidence="1">ThuA-like domain-containing protein</fullName>
    </recommendedName>
</protein>
<sequence length="214" mass="24034">MEENQGKALLIGNNGDALYHPLFAVQNQLQTIFSGEIDVVPSDDYDQLLATNLKHYELCISYADRWSSPTSDAQMAGLLSYVANGGGLLVLHNGISLQARHEGAQLVGARFTGHPASDNLKFEFEAVDHPILQNCIPFEMIEEPYRFEFGVLSERELLMSYIHEGKRWAAAWTQRVGLGNVVYLMPGHELTSFQHPEYSKLLVNAARWLLMVKK</sequence>
<evidence type="ECO:0000259" key="1">
    <source>
        <dbReference type="Pfam" id="PF06283"/>
    </source>
</evidence>
<proteinExistence type="predicted"/>
<organism evidence="2 3">
    <name type="scientific">Paenibacillus segetis</name>
    <dbReference type="NCBI Taxonomy" id="1325360"/>
    <lineage>
        <taxon>Bacteria</taxon>
        <taxon>Bacillati</taxon>
        <taxon>Bacillota</taxon>
        <taxon>Bacilli</taxon>
        <taxon>Bacillales</taxon>
        <taxon>Paenibacillaceae</taxon>
        <taxon>Paenibacillus</taxon>
    </lineage>
</organism>
<name>A0ABQ1YJC4_9BACL</name>
<dbReference type="RefSeq" id="WP_188540205.1">
    <property type="nucleotide sequence ID" value="NZ_BMFT01000001.1"/>
</dbReference>
<dbReference type="SUPFAM" id="SSF52317">
    <property type="entry name" value="Class I glutamine amidotransferase-like"/>
    <property type="match status" value="1"/>
</dbReference>
<dbReference type="Gene3D" id="3.40.50.880">
    <property type="match status" value="1"/>
</dbReference>
<dbReference type="Pfam" id="PF06283">
    <property type="entry name" value="ThuA"/>
    <property type="match status" value="1"/>
</dbReference>
<dbReference type="InterPro" id="IPR029010">
    <property type="entry name" value="ThuA-like"/>
</dbReference>
<evidence type="ECO:0000313" key="3">
    <source>
        <dbReference type="Proteomes" id="UP000659344"/>
    </source>
</evidence>
<evidence type="ECO:0000313" key="2">
    <source>
        <dbReference type="EMBL" id="GGH28427.1"/>
    </source>
</evidence>
<comment type="caution">
    <text evidence="2">The sequence shown here is derived from an EMBL/GenBank/DDBJ whole genome shotgun (WGS) entry which is preliminary data.</text>
</comment>
<dbReference type="EMBL" id="BMFT01000001">
    <property type="protein sequence ID" value="GGH28427.1"/>
    <property type="molecule type" value="Genomic_DNA"/>
</dbReference>
<reference evidence="3" key="1">
    <citation type="journal article" date="2019" name="Int. J. Syst. Evol. Microbiol.">
        <title>The Global Catalogue of Microorganisms (GCM) 10K type strain sequencing project: providing services to taxonomists for standard genome sequencing and annotation.</title>
        <authorList>
            <consortium name="The Broad Institute Genomics Platform"/>
            <consortium name="The Broad Institute Genome Sequencing Center for Infectious Disease"/>
            <person name="Wu L."/>
            <person name="Ma J."/>
        </authorList>
    </citation>
    <scope>NUCLEOTIDE SEQUENCE [LARGE SCALE GENOMIC DNA]</scope>
    <source>
        <strain evidence="3">CGMCC 1.12769</strain>
    </source>
</reference>
<gene>
    <name evidence="2" type="ORF">GCM10008013_30430</name>
</gene>
<dbReference type="InterPro" id="IPR029062">
    <property type="entry name" value="Class_I_gatase-like"/>
</dbReference>